<reference evidence="4 5" key="1">
    <citation type="journal article" date="2017" name="Mol. Plant">
        <title>The Genome of Medicinal Plant Macleaya cordata Provides New Insights into Benzylisoquinoline Alkaloids Metabolism.</title>
        <authorList>
            <person name="Liu X."/>
            <person name="Liu Y."/>
            <person name="Huang P."/>
            <person name="Ma Y."/>
            <person name="Qing Z."/>
            <person name="Tang Q."/>
            <person name="Cao H."/>
            <person name="Cheng P."/>
            <person name="Zheng Y."/>
            <person name="Yuan Z."/>
            <person name="Zhou Y."/>
            <person name="Liu J."/>
            <person name="Tang Z."/>
            <person name="Zhuo Y."/>
            <person name="Zhang Y."/>
            <person name="Yu L."/>
            <person name="Huang J."/>
            <person name="Yang P."/>
            <person name="Peng Q."/>
            <person name="Zhang J."/>
            <person name="Jiang W."/>
            <person name="Zhang Z."/>
            <person name="Lin K."/>
            <person name="Ro D.K."/>
            <person name="Chen X."/>
            <person name="Xiong X."/>
            <person name="Shang Y."/>
            <person name="Huang S."/>
            <person name="Zeng J."/>
        </authorList>
    </citation>
    <scope>NUCLEOTIDE SEQUENCE [LARGE SCALE GENOMIC DNA]</scope>
    <source>
        <strain evidence="5">cv. BLH2017</strain>
        <tissue evidence="4">Root</tissue>
    </source>
</reference>
<dbReference type="FunCoup" id="A0A200PSB7">
    <property type="interactions" value="2652"/>
</dbReference>
<proteinExistence type="inferred from homology"/>
<evidence type="ECO:0000313" key="5">
    <source>
        <dbReference type="Proteomes" id="UP000195402"/>
    </source>
</evidence>
<organism evidence="4 5">
    <name type="scientific">Macleaya cordata</name>
    <name type="common">Five-seeded plume-poppy</name>
    <name type="synonym">Bocconia cordata</name>
    <dbReference type="NCBI Taxonomy" id="56857"/>
    <lineage>
        <taxon>Eukaryota</taxon>
        <taxon>Viridiplantae</taxon>
        <taxon>Streptophyta</taxon>
        <taxon>Embryophyta</taxon>
        <taxon>Tracheophyta</taxon>
        <taxon>Spermatophyta</taxon>
        <taxon>Magnoliopsida</taxon>
        <taxon>Ranunculales</taxon>
        <taxon>Papaveraceae</taxon>
        <taxon>Papaveroideae</taxon>
        <taxon>Macleaya</taxon>
    </lineage>
</organism>
<dbReference type="GO" id="GO:0000175">
    <property type="term" value="F:3'-5'-RNA exonuclease activity"/>
    <property type="evidence" value="ECO:0007669"/>
    <property type="project" value="TreeGrafter"/>
</dbReference>
<keyword evidence="5" id="KW-1185">Reference proteome</keyword>
<comment type="caution">
    <text evidence="4">The sequence shown here is derived from an EMBL/GenBank/DDBJ whole genome shotgun (WGS) entry which is preliminary data.</text>
</comment>
<dbReference type="GO" id="GO:0003723">
    <property type="term" value="F:RNA binding"/>
    <property type="evidence" value="ECO:0007669"/>
    <property type="project" value="TreeGrafter"/>
</dbReference>
<evidence type="ECO:0000256" key="1">
    <source>
        <dbReference type="ARBA" id="ARBA00001968"/>
    </source>
</evidence>
<dbReference type="InterPro" id="IPR012337">
    <property type="entry name" value="RNaseH-like_sf"/>
</dbReference>
<evidence type="ECO:0000313" key="4">
    <source>
        <dbReference type="EMBL" id="OVA01058.1"/>
    </source>
</evidence>
<dbReference type="Proteomes" id="UP000195402">
    <property type="component" value="Unassembled WGS sequence"/>
</dbReference>
<comment type="cofactor">
    <cofactor evidence="1">
        <name>a divalent metal cation</name>
        <dbReference type="ChEBI" id="CHEBI:60240"/>
    </cofactor>
</comment>
<dbReference type="InParanoid" id="A0A200PSB7"/>
<dbReference type="OMA" id="TIREWRD"/>
<dbReference type="SUPFAM" id="SSF53098">
    <property type="entry name" value="Ribonuclease H-like"/>
    <property type="match status" value="1"/>
</dbReference>
<accession>A0A200PSB7</accession>
<protein>
    <submittedName>
        <fullName evidence="4">Ribonuclease CAF1</fullName>
    </submittedName>
</protein>
<dbReference type="InterPro" id="IPR036397">
    <property type="entry name" value="RNaseH_sf"/>
</dbReference>
<dbReference type="STRING" id="56857.A0A200PSB7"/>
<dbReference type="PANTHER" id="PTHR15092">
    <property type="entry name" value="POLY A -SPECIFIC RIBONUCLEASE/TARGET OF EGR1, MEMBER 1"/>
    <property type="match status" value="1"/>
</dbReference>
<evidence type="ECO:0000256" key="3">
    <source>
        <dbReference type="SAM" id="MobiDB-lite"/>
    </source>
</evidence>
<dbReference type="EMBL" id="MVGT01004217">
    <property type="protein sequence ID" value="OVA01058.1"/>
    <property type="molecule type" value="Genomic_DNA"/>
</dbReference>
<dbReference type="AlphaFoldDB" id="A0A200PSB7"/>
<evidence type="ECO:0000256" key="2">
    <source>
        <dbReference type="ARBA" id="ARBA00008372"/>
    </source>
</evidence>
<sequence length="739" mass="83923">MNKQWLVRAFSKTLTLNLTSSTSYVRPFCSATNSTFAIKNVTKKNFDSALEDLKKHVRDADFVSVDLEMTGVTSAPWRESLDFDRFDVRYLKVKDSVEKFAVVQFGVCPFKWDSSKESFIAHPYNFYIFPRKELPFDGPAHEFLCQTTSIGFLAKYQFDFNACIHEGISYLSREQEAEALGRLNLAYEDELSNSAGHLKESRDSSSVRSADILFTWRMKNRFSEWRDSLLRNGGCQFEENSKDLTPQFQTVFYKMRPALKLNGFTSHQLRLIRLVTTKHFKELAFVRTNGENSSEQKLVVYTDSEDDRDMLMKEVRDDLHKEAELKVKAAAGFRHVIDLLSSEQKLVVGHNSFLDIAHIYSKFFGPLPSTVDEFVSCVHKNFRHIIDTKLLLNTDNVIQQLMRKKSTSLSSAFALLCPQIAFASESSALVRRPGVKVEVQVDDMRSSNWNSGAKHEAGYDAFMTGCVFAQACSHLGIDFKLHSLSSTGLAYHEKLQKYINLLYISWNNDAIIDLHTRNKTFGSSAHHNHKRRYPQILFPNIVLVWGFPSKFKPRDLKDCVTKVFGPDSVTSIYYLDETASFIQFSKKEFVSDFLELKETLDGKSDPISVLHPLSKLLEGGKTRAATYEVYKEICSSSISKKLFADQAEAVGIKCKNKVVELREGEPQGIENIEAPSSSSTEVEAGNLNSDSVNKNEIDKRSCDLKKDLSHRHLSGVELMDALYVTESQHEKRSKTSANA</sequence>
<name>A0A200PSB7_MACCD</name>
<dbReference type="InterPro" id="IPR006941">
    <property type="entry name" value="RNase_CAF1"/>
</dbReference>
<dbReference type="PANTHER" id="PTHR15092:SF22">
    <property type="entry name" value="POLY(A)-SPECIFIC RIBONUCLEASE PNLDC1"/>
    <property type="match status" value="1"/>
</dbReference>
<feature type="compositionally biased region" description="Polar residues" evidence="3">
    <location>
        <begin position="674"/>
        <end position="692"/>
    </location>
</feature>
<comment type="similarity">
    <text evidence="2">Belongs to the CAF1 family.</text>
</comment>
<dbReference type="Pfam" id="PF04857">
    <property type="entry name" value="CAF1"/>
    <property type="match status" value="1"/>
</dbReference>
<dbReference type="OrthoDB" id="1432093at2759"/>
<gene>
    <name evidence="4" type="ORF">BVC80_7981g3</name>
</gene>
<dbReference type="InterPro" id="IPR051181">
    <property type="entry name" value="CAF1_poly(A)_ribonucleases"/>
</dbReference>
<dbReference type="Gene3D" id="3.30.420.10">
    <property type="entry name" value="Ribonuclease H-like superfamily/Ribonuclease H"/>
    <property type="match status" value="2"/>
</dbReference>
<feature type="region of interest" description="Disordered" evidence="3">
    <location>
        <begin position="666"/>
        <end position="698"/>
    </location>
</feature>